<feature type="compositionally biased region" description="Low complexity" evidence="1">
    <location>
        <begin position="244"/>
        <end position="256"/>
    </location>
</feature>
<gene>
    <name evidence="2" type="ORF">OSJNBb0113I20.4</name>
</gene>
<dbReference type="EMBL" id="AC116369">
    <property type="protein sequence ID" value="AAP03382.1"/>
    <property type="molecule type" value="Genomic_DNA"/>
</dbReference>
<organism evidence="2 3">
    <name type="scientific">Oryza sativa subsp. japonica</name>
    <name type="common">Rice</name>
    <dbReference type="NCBI Taxonomy" id="39947"/>
    <lineage>
        <taxon>Eukaryota</taxon>
        <taxon>Viridiplantae</taxon>
        <taxon>Streptophyta</taxon>
        <taxon>Embryophyta</taxon>
        <taxon>Tracheophyta</taxon>
        <taxon>Spermatophyta</taxon>
        <taxon>Magnoliopsida</taxon>
        <taxon>Liliopsida</taxon>
        <taxon>Poales</taxon>
        <taxon>Poaceae</taxon>
        <taxon>BOP clade</taxon>
        <taxon>Oryzoideae</taxon>
        <taxon>Oryzeae</taxon>
        <taxon>Oryzinae</taxon>
        <taxon>Oryza</taxon>
        <taxon>Oryza sativa</taxon>
    </lineage>
</organism>
<proteinExistence type="predicted"/>
<feature type="compositionally biased region" description="Low complexity" evidence="1">
    <location>
        <begin position="82"/>
        <end position="92"/>
    </location>
</feature>
<evidence type="ECO:0000313" key="2">
    <source>
        <dbReference type="EMBL" id="AAP03382.1"/>
    </source>
</evidence>
<name>Q10FE0_ORYSJ</name>
<reference evidence="3" key="1">
    <citation type="journal article" date="2005" name="Nature">
        <title>The map-based sequence of the rice genome.</title>
        <authorList>
            <consortium name="International rice genome sequencing project (IRGSP)"/>
            <person name="Matsumoto T."/>
            <person name="Wu J."/>
            <person name="Kanamori H."/>
            <person name="Katayose Y."/>
            <person name="Fujisawa M."/>
            <person name="Namiki N."/>
            <person name="Mizuno H."/>
            <person name="Yamamoto K."/>
            <person name="Antonio B.A."/>
            <person name="Baba T."/>
            <person name="Sakata K."/>
            <person name="Nagamura Y."/>
            <person name="Aoki H."/>
            <person name="Arikawa K."/>
            <person name="Arita K."/>
            <person name="Bito T."/>
            <person name="Chiden Y."/>
            <person name="Fujitsuka N."/>
            <person name="Fukunaka R."/>
            <person name="Hamada M."/>
            <person name="Harada C."/>
            <person name="Hayashi A."/>
            <person name="Hijishita S."/>
            <person name="Honda M."/>
            <person name="Hosokawa S."/>
            <person name="Ichikawa Y."/>
            <person name="Idonuma A."/>
            <person name="Iijima M."/>
            <person name="Ikeda M."/>
            <person name="Ikeno M."/>
            <person name="Ito K."/>
            <person name="Ito S."/>
            <person name="Ito T."/>
            <person name="Ito Y."/>
            <person name="Ito Y."/>
            <person name="Iwabuchi A."/>
            <person name="Kamiya K."/>
            <person name="Karasawa W."/>
            <person name="Kurita K."/>
            <person name="Katagiri S."/>
            <person name="Kikuta A."/>
            <person name="Kobayashi H."/>
            <person name="Kobayashi N."/>
            <person name="Machita K."/>
            <person name="Maehara T."/>
            <person name="Masukawa M."/>
            <person name="Mizubayashi T."/>
            <person name="Mukai Y."/>
            <person name="Nagasaki H."/>
            <person name="Nagata Y."/>
            <person name="Naito S."/>
            <person name="Nakashima M."/>
            <person name="Nakama Y."/>
            <person name="Nakamichi Y."/>
            <person name="Nakamura M."/>
            <person name="Meguro A."/>
            <person name="Negishi M."/>
            <person name="Ohta I."/>
            <person name="Ohta T."/>
            <person name="Okamoto M."/>
            <person name="Ono N."/>
            <person name="Saji S."/>
            <person name="Sakaguchi M."/>
            <person name="Sakai K."/>
            <person name="Shibata M."/>
            <person name="Shimokawa T."/>
            <person name="Song J."/>
            <person name="Takazaki Y."/>
            <person name="Terasawa K."/>
            <person name="Tsugane M."/>
            <person name="Tsuji K."/>
            <person name="Ueda S."/>
            <person name="Waki K."/>
            <person name="Yamagata H."/>
            <person name="Yamamoto M."/>
            <person name="Yamamoto S."/>
            <person name="Yamane H."/>
            <person name="Yoshiki S."/>
            <person name="Yoshihara R."/>
            <person name="Yukawa K."/>
            <person name="Zhong H."/>
            <person name="Yano M."/>
            <person name="Yuan Q."/>
            <person name="Ouyang S."/>
            <person name="Liu J."/>
            <person name="Jones K.M."/>
            <person name="Gansberger K."/>
            <person name="Moffat K."/>
            <person name="Hill J."/>
            <person name="Bera J."/>
            <person name="Fadrosh D."/>
            <person name="Jin S."/>
            <person name="Johri S."/>
            <person name="Kim M."/>
            <person name="Overton L."/>
            <person name="Reardon M."/>
            <person name="Tsitrin T."/>
            <person name="Vuong H."/>
            <person name="Weaver B."/>
            <person name="Ciecko A."/>
            <person name="Tallon L."/>
            <person name="Jackson J."/>
            <person name="Pai G."/>
            <person name="Aken S.V."/>
            <person name="Utterback T."/>
            <person name="Reidmuller S."/>
            <person name="Feldblyum T."/>
            <person name="Hsiao J."/>
            <person name="Zismann V."/>
            <person name="Iobst S."/>
            <person name="de Vazeille A.R."/>
            <person name="Buell C.R."/>
            <person name="Ying K."/>
            <person name="Li Y."/>
            <person name="Lu T."/>
            <person name="Huang Y."/>
            <person name="Zhao Q."/>
            <person name="Feng Q."/>
            <person name="Zhang L."/>
            <person name="Zhu J."/>
            <person name="Weng Q."/>
            <person name="Mu J."/>
            <person name="Lu Y."/>
            <person name="Fan D."/>
            <person name="Liu Y."/>
            <person name="Guan J."/>
            <person name="Zhang Y."/>
            <person name="Yu S."/>
            <person name="Liu X."/>
            <person name="Zhang Y."/>
            <person name="Hong G."/>
            <person name="Han B."/>
            <person name="Choisne N."/>
            <person name="Demange N."/>
            <person name="Orjeda G."/>
            <person name="Samain S."/>
            <person name="Cattolico L."/>
            <person name="Pelletier E."/>
            <person name="Couloux A."/>
            <person name="Segurens B."/>
            <person name="Wincker P."/>
            <person name="D'Hont A."/>
            <person name="Scarpelli C."/>
            <person name="Weissenbach J."/>
            <person name="Salanoubat M."/>
            <person name="Quetier F."/>
            <person name="Yu Y."/>
            <person name="Kim H.R."/>
            <person name="Rambo T."/>
            <person name="Currie J."/>
            <person name="Collura K."/>
            <person name="Luo M."/>
            <person name="Yang T."/>
            <person name="Ammiraju J.S.S."/>
            <person name="Engler F."/>
            <person name="Soderlund C."/>
            <person name="Wing R.A."/>
            <person name="Palmer L.E."/>
            <person name="de la Bastide M."/>
            <person name="Spiegel L."/>
            <person name="Nascimento L."/>
            <person name="Zutavern T."/>
            <person name="O'Shaughnessy A."/>
            <person name="Dike S."/>
            <person name="Dedhia N."/>
            <person name="Preston R."/>
            <person name="Balija V."/>
            <person name="McCombie W.R."/>
            <person name="Chow T."/>
            <person name="Chen H."/>
            <person name="Chung M."/>
            <person name="Chen C."/>
            <person name="Shaw J."/>
            <person name="Wu H."/>
            <person name="Hsiao K."/>
            <person name="Chao Y."/>
            <person name="Chu M."/>
            <person name="Cheng C."/>
            <person name="Hour A."/>
            <person name="Lee P."/>
            <person name="Lin S."/>
            <person name="Lin Y."/>
            <person name="Liou J."/>
            <person name="Liu S."/>
            <person name="Hsing Y."/>
            <person name="Raghuvanshi S."/>
            <person name="Mohanty A."/>
            <person name="Bharti A.K."/>
            <person name="Gaur A."/>
            <person name="Gupta V."/>
            <person name="Kumar D."/>
            <person name="Ravi V."/>
            <person name="Vij S."/>
            <person name="Kapur A."/>
            <person name="Khurana P."/>
            <person name="Khurana P."/>
            <person name="Khurana J.P."/>
            <person name="Tyagi A.K."/>
            <person name="Gaikwad K."/>
            <person name="Singh A."/>
            <person name="Dalal V."/>
            <person name="Srivastava S."/>
            <person name="Dixit A."/>
            <person name="Pal A.K."/>
            <person name="Ghazi I.A."/>
            <person name="Yadav M."/>
            <person name="Pandit A."/>
            <person name="Bhargava A."/>
            <person name="Sureshbabu K."/>
            <person name="Batra K."/>
            <person name="Sharma T.R."/>
            <person name="Mohapatra T."/>
            <person name="Singh N.K."/>
            <person name="Messing J."/>
            <person name="Nelson A.B."/>
            <person name="Fuks G."/>
            <person name="Kavchok S."/>
            <person name="Keizer G."/>
            <person name="Linton E."/>
            <person name="Llaca V."/>
            <person name="Song R."/>
            <person name="Tanyolac B."/>
            <person name="Young S."/>
            <person name="Ho-Il K."/>
            <person name="Hahn J.H."/>
            <person name="Sangsakoo G."/>
            <person name="Vanavichit A."/>
            <person name="de Mattos Luiz.A.T."/>
            <person name="Zimmer P.D."/>
            <person name="Malone G."/>
            <person name="Dellagostin O."/>
            <person name="de Oliveira A.C."/>
            <person name="Bevan M."/>
            <person name="Bancroft I."/>
            <person name="Minx P."/>
            <person name="Cordum H."/>
            <person name="Wilson R."/>
            <person name="Cheng Z."/>
            <person name="Jin W."/>
            <person name="Jiang J."/>
            <person name="Leong S.A."/>
            <person name="Iwama H."/>
            <person name="Gojobori T."/>
            <person name="Itoh T."/>
            <person name="Niimura Y."/>
            <person name="Fujii Y."/>
            <person name="Habara T."/>
            <person name="Sakai H."/>
            <person name="Sato Y."/>
            <person name="Wilson G."/>
            <person name="Kumar K."/>
            <person name="McCouch S."/>
            <person name="Juretic N."/>
            <person name="Hoen D."/>
            <person name="Wright S."/>
            <person name="Bruskiewich R."/>
            <person name="Bureau T."/>
            <person name="Miyao A."/>
            <person name="Hirochika H."/>
            <person name="Nishikawa T."/>
            <person name="Kadowaki K."/>
            <person name="Sugiura M."/>
            <person name="Burr B."/>
            <person name="Sasaki T."/>
        </authorList>
    </citation>
    <scope>NUCLEOTIDE SEQUENCE [LARGE SCALE GENOMIC DNA]</scope>
    <source>
        <strain evidence="3">cv. Nipponbare</strain>
    </source>
</reference>
<feature type="region of interest" description="Disordered" evidence="1">
    <location>
        <begin position="164"/>
        <end position="304"/>
    </location>
</feature>
<evidence type="ECO:0000313" key="3">
    <source>
        <dbReference type="Proteomes" id="UP000000763"/>
    </source>
</evidence>
<feature type="compositionally biased region" description="Basic and acidic residues" evidence="1">
    <location>
        <begin position="204"/>
        <end position="215"/>
    </location>
</feature>
<dbReference type="Proteomes" id="UP000000763">
    <property type="component" value="Chromosome 3"/>
</dbReference>
<feature type="compositionally biased region" description="Gly residues" evidence="1">
    <location>
        <begin position="71"/>
        <end position="81"/>
    </location>
</feature>
<evidence type="ECO:0000256" key="1">
    <source>
        <dbReference type="SAM" id="MobiDB-lite"/>
    </source>
</evidence>
<protein>
    <submittedName>
        <fullName evidence="2">Uncharacterized protein</fullName>
    </submittedName>
</protein>
<feature type="compositionally biased region" description="Gly residues" evidence="1">
    <location>
        <begin position="8"/>
        <end position="17"/>
    </location>
</feature>
<feature type="region of interest" description="Disordered" evidence="1">
    <location>
        <begin position="1"/>
        <end position="150"/>
    </location>
</feature>
<reference evidence="3" key="2">
    <citation type="journal article" date="2008" name="Nucleic Acids Res.">
        <title>The rice annotation project database (RAP-DB): 2008 update.</title>
        <authorList>
            <consortium name="The rice annotation project (RAP)"/>
        </authorList>
    </citation>
    <scope>GENOME REANNOTATION</scope>
    <source>
        <strain evidence="3">cv. Nipponbare</strain>
    </source>
</reference>
<accession>Q10FE0</accession>
<dbReference type="AlphaFoldDB" id="Q10FE0"/>
<feature type="compositionally biased region" description="Gly residues" evidence="1">
    <location>
        <begin position="141"/>
        <end position="150"/>
    </location>
</feature>
<sequence>MWAELGAAIGGGSGGWSSGSLGPRGLQSSGQRRTELEEVEGAPAVADTRDDGGRSLGPRGWHEEGAPELGAAGGWDGGGQSSGNLGLRGLRSSGRRRTELEAAEGAFAATGVLDEGERSLGPGGGTRRGCRSSGLWEEGTAEGGAQGGGEVPIAVGARLVEAADGTPAASDARGGGGAVERAEDGGGRSSGYGGSARSHRRAARRGDGGGVRRDAAVPQRPSPSPSPLRSGADGQGSPPTGGTSLPLLRPRWLLSSIVVEDRKRGGGGKDGIRKRGSAAAGERRRRGVTARGEEGGGGGAALPV</sequence>
<feature type="compositionally biased region" description="Gly residues" evidence="1">
    <location>
        <begin position="295"/>
        <end position="304"/>
    </location>
</feature>